<feature type="compositionally biased region" description="Basic and acidic residues" evidence="1">
    <location>
        <begin position="122"/>
        <end position="136"/>
    </location>
</feature>
<dbReference type="EMBL" id="JAZAVJ010000021">
    <property type="protein sequence ID" value="KAK7421647.1"/>
    <property type="molecule type" value="Genomic_DNA"/>
</dbReference>
<dbReference type="Proteomes" id="UP001498476">
    <property type="component" value="Unassembled WGS sequence"/>
</dbReference>
<proteinExistence type="predicted"/>
<keyword evidence="3" id="KW-1185">Reference proteome</keyword>
<protein>
    <submittedName>
        <fullName evidence="2">Uncharacterized protein</fullName>
    </submittedName>
</protein>
<evidence type="ECO:0000256" key="1">
    <source>
        <dbReference type="SAM" id="MobiDB-lite"/>
    </source>
</evidence>
<evidence type="ECO:0000313" key="2">
    <source>
        <dbReference type="EMBL" id="KAK7421647.1"/>
    </source>
</evidence>
<accession>A0ABR1HKG8</accession>
<feature type="region of interest" description="Disordered" evidence="1">
    <location>
        <begin position="1"/>
        <end position="166"/>
    </location>
</feature>
<organism evidence="2 3">
    <name type="scientific">Neonectria punicea</name>
    <dbReference type="NCBI Taxonomy" id="979145"/>
    <lineage>
        <taxon>Eukaryota</taxon>
        <taxon>Fungi</taxon>
        <taxon>Dikarya</taxon>
        <taxon>Ascomycota</taxon>
        <taxon>Pezizomycotina</taxon>
        <taxon>Sordariomycetes</taxon>
        <taxon>Hypocreomycetidae</taxon>
        <taxon>Hypocreales</taxon>
        <taxon>Nectriaceae</taxon>
        <taxon>Neonectria</taxon>
    </lineage>
</organism>
<reference evidence="2 3" key="1">
    <citation type="journal article" date="2025" name="Microbiol. Resour. Announc.">
        <title>Draft genome sequences for Neonectria magnoliae and Neonectria punicea, canker pathogens of Liriodendron tulipifera and Acer saccharum in West Virginia.</title>
        <authorList>
            <person name="Petronek H.M."/>
            <person name="Kasson M.T."/>
            <person name="Metheny A.M."/>
            <person name="Stauder C.M."/>
            <person name="Lovett B."/>
            <person name="Lynch S.C."/>
            <person name="Garnas J.R."/>
            <person name="Kasson L.R."/>
            <person name="Stajich J.E."/>
        </authorList>
    </citation>
    <scope>NUCLEOTIDE SEQUENCE [LARGE SCALE GENOMIC DNA]</scope>
    <source>
        <strain evidence="2 3">NRRL 64653</strain>
    </source>
</reference>
<name>A0ABR1HKG8_9HYPO</name>
<feature type="compositionally biased region" description="Polar residues" evidence="1">
    <location>
        <begin position="60"/>
        <end position="73"/>
    </location>
</feature>
<comment type="caution">
    <text evidence="2">The sequence shown here is derived from an EMBL/GenBank/DDBJ whole genome shotgun (WGS) entry which is preliminary data.</text>
</comment>
<evidence type="ECO:0000313" key="3">
    <source>
        <dbReference type="Proteomes" id="UP001498476"/>
    </source>
</evidence>
<gene>
    <name evidence="2" type="ORF">QQX98_002114</name>
</gene>
<sequence>MSVNKNPDSITPATGEFSSKIPPSEPLTTKGHAPGVQVGPPEFHAEQHTPGTAPADRSFESQYQPEENPTAASDTIAGATSADVNKGYGRPSDGMTSQEGHGGKRSKDGSGLEGVGANASDPIHERGFDKDYETGEKNAPIDVESWPTAEQMTPIGAEEISKEFPG</sequence>
<feature type="compositionally biased region" description="Basic and acidic residues" evidence="1">
    <location>
        <begin position="101"/>
        <end position="110"/>
    </location>
</feature>
<feature type="compositionally biased region" description="Polar residues" evidence="1">
    <location>
        <begin position="1"/>
        <end position="12"/>
    </location>
</feature>